<evidence type="ECO:0008006" key="4">
    <source>
        <dbReference type="Google" id="ProtNLM"/>
    </source>
</evidence>
<dbReference type="Proteomes" id="UP000029444">
    <property type="component" value="Unassembled WGS sequence"/>
</dbReference>
<protein>
    <recommendedName>
        <fullName evidence="4">DUF1145 domain-containing protein</fullName>
    </recommendedName>
</protein>
<evidence type="ECO:0000313" key="3">
    <source>
        <dbReference type="Proteomes" id="UP000029444"/>
    </source>
</evidence>
<sequence length="88" mass="10086">MNVLRGCIVVFWLGVLLAIFMDLPAPFDRMLLIAGAVIAILHVLELVGFAFWIRRHGVFHWRDALMTMLFGVLFLKPRMHAVRRAARA</sequence>
<dbReference type="RefSeq" id="WP_035230462.1">
    <property type="nucleotide sequence ID" value="NZ_ARXV01000002.1"/>
</dbReference>
<dbReference type="AlphaFoldDB" id="A0A095SNL0"/>
<keyword evidence="1" id="KW-0812">Transmembrane</keyword>
<dbReference type="InterPro" id="IPR009525">
    <property type="entry name" value="DUF1145"/>
</dbReference>
<dbReference type="PATRIC" id="fig|1177154.3.peg.728"/>
<feature type="transmembrane region" description="Helical" evidence="1">
    <location>
        <begin position="30"/>
        <end position="53"/>
    </location>
</feature>
<dbReference type="OrthoDB" id="6080492at2"/>
<proteinExistence type="predicted"/>
<accession>A0A095SNL0</accession>
<organism evidence="2 3">
    <name type="scientific">Alcanivorax nanhaiticus</name>
    <dbReference type="NCBI Taxonomy" id="1177154"/>
    <lineage>
        <taxon>Bacteria</taxon>
        <taxon>Pseudomonadati</taxon>
        <taxon>Pseudomonadota</taxon>
        <taxon>Gammaproteobacteria</taxon>
        <taxon>Oceanospirillales</taxon>
        <taxon>Alcanivoracaceae</taxon>
        <taxon>Alcanivorax</taxon>
    </lineage>
</organism>
<evidence type="ECO:0000256" key="1">
    <source>
        <dbReference type="SAM" id="Phobius"/>
    </source>
</evidence>
<name>A0A095SNL0_9GAMM</name>
<keyword evidence="1" id="KW-1133">Transmembrane helix</keyword>
<evidence type="ECO:0000313" key="2">
    <source>
        <dbReference type="EMBL" id="KGD66251.1"/>
    </source>
</evidence>
<keyword evidence="1" id="KW-0472">Membrane</keyword>
<feature type="transmembrane region" description="Helical" evidence="1">
    <location>
        <begin position="6"/>
        <end position="23"/>
    </location>
</feature>
<dbReference type="STRING" id="1177154.Y5S_00723"/>
<dbReference type="Pfam" id="PF06611">
    <property type="entry name" value="DUF1145"/>
    <property type="match status" value="1"/>
</dbReference>
<dbReference type="EMBL" id="ARXV01000002">
    <property type="protein sequence ID" value="KGD66251.1"/>
    <property type="molecule type" value="Genomic_DNA"/>
</dbReference>
<comment type="caution">
    <text evidence="2">The sequence shown here is derived from an EMBL/GenBank/DDBJ whole genome shotgun (WGS) entry which is preliminary data.</text>
</comment>
<keyword evidence="3" id="KW-1185">Reference proteome</keyword>
<reference evidence="2 3" key="1">
    <citation type="submission" date="2012-09" db="EMBL/GenBank/DDBJ databases">
        <title>Genome Sequence of alkane-degrading Bacterium Alcanivorax sp. 19-m-6.</title>
        <authorList>
            <person name="Lai Q."/>
            <person name="Shao Z."/>
        </authorList>
    </citation>
    <scope>NUCLEOTIDE SEQUENCE [LARGE SCALE GENOMIC DNA]</scope>
    <source>
        <strain evidence="2 3">19-m-6</strain>
    </source>
</reference>
<gene>
    <name evidence="2" type="ORF">Y5S_00723</name>
</gene>